<dbReference type="PANTHER" id="PTHR31424">
    <property type="entry name" value="PROTEIN CBG23806"/>
    <property type="match status" value="1"/>
</dbReference>
<gene>
    <name evidence="3" type="ORF">THAOC_12412</name>
</gene>
<evidence type="ECO:0000256" key="1">
    <source>
        <dbReference type="SAM" id="Coils"/>
    </source>
</evidence>
<organism evidence="3 4">
    <name type="scientific">Thalassiosira oceanica</name>
    <name type="common">Marine diatom</name>
    <dbReference type="NCBI Taxonomy" id="159749"/>
    <lineage>
        <taxon>Eukaryota</taxon>
        <taxon>Sar</taxon>
        <taxon>Stramenopiles</taxon>
        <taxon>Ochrophyta</taxon>
        <taxon>Bacillariophyta</taxon>
        <taxon>Coscinodiscophyceae</taxon>
        <taxon>Thalassiosirophycidae</taxon>
        <taxon>Thalassiosirales</taxon>
        <taxon>Thalassiosiraceae</taxon>
        <taxon>Thalassiosira</taxon>
    </lineage>
</organism>
<sequence length="519" mass="59103">MRLKVNLYITGDLAFYAIILGKDGMSPKWCHLCQVKEKERAEGVLGELWTIKSYVDAYETKVATGQYSHPSTKSYMGVKTRVWWDFIPISHYVVPLLHCLIGVGNDILNKFRRIVADEIECLPEEEVEAIKAFRDAGDKVKRIKEELTMFKNAQDKGKEMKSLEGKIGRRQSRRSKLMAFALTGLAPSDSAVDLIEVSSDDESDTEDNGDELNTVDMTTLNPQMQSQIVEVNVEIARMENELGELKKEKKKIEVRLDDAKKFAETIKNSLDRLRKKRRKTVNGVEAKMYQLLKMYNVKIQAYHGGSMTGKDLIKIMSNAHEIFPKLAEIFEMGKKEDGMSKDDIYKLCEDTRRLFVLWDGAFSYASKINPTADDIAKYEMFVEAAVEAHVAYGCNVTPKVHLMWKHVAGQMKLPGGLGQKREDWVEKLHQIKGRIRKQLESSKNMDQRALTMARNEERDSDPKVKAERDQIEAESSTGKRKDRVSVEEVRREARVAARDKALSDWVAAKSQCPRVPGAN</sequence>
<protein>
    <submittedName>
        <fullName evidence="3">Uncharacterized protein</fullName>
    </submittedName>
</protein>
<keyword evidence="1" id="KW-0175">Coiled coil</keyword>
<name>K0T060_THAOC</name>
<proteinExistence type="predicted"/>
<reference evidence="3 4" key="1">
    <citation type="journal article" date="2012" name="Genome Biol.">
        <title>Genome and low-iron response of an oceanic diatom adapted to chronic iron limitation.</title>
        <authorList>
            <person name="Lommer M."/>
            <person name="Specht M."/>
            <person name="Roy A.S."/>
            <person name="Kraemer L."/>
            <person name="Andreson R."/>
            <person name="Gutowska M.A."/>
            <person name="Wolf J."/>
            <person name="Bergner S.V."/>
            <person name="Schilhabel M.B."/>
            <person name="Klostermeier U.C."/>
            <person name="Beiko R.G."/>
            <person name="Rosenstiel P."/>
            <person name="Hippler M."/>
            <person name="Laroche J."/>
        </authorList>
    </citation>
    <scope>NUCLEOTIDE SEQUENCE [LARGE SCALE GENOMIC DNA]</scope>
    <source>
        <strain evidence="3 4">CCMP1005</strain>
    </source>
</reference>
<evidence type="ECO:0000256" key="2">
    <source>
        <dbReference type="SAM" id="MobiDB-lite"/>
    </source>
</evidence>
<feature type="compositionally biased region" description="Basic and acidic residues" evidence="2">
    <location>
        <begin position="454"/>
        <end position="490"/>
    </location>
</feature>
<evidence type="ECO:0000313" key="4">
    <source>
        <dbReference type="Proteomes" id="UP000266841"/>
    </source>
</evidence>
<dbReference type="EMBL" id="AGNL01014573">
    <property type="protein sequence ID" value="EJK66651.1"/>
    <property type="molecule type" value="Genomic_DNA"/>
</dbReference>
<keyword evidence="4" id="KW-1185">Reference proteome</keyword>
<comment type="caution">
    <text evidence="3">The sequence shown here is derived from an EMBL/GenBank/DDBJ whole genome shotgun (WGS) entry which is preliminary data.</text>
</comment>
<dbReference type="PANTHER" id="PTHR31424:SF3">
    <property type="entry name" value="RING-TYPE DOMAIN-CONTAINING PROTEIN"/>
    <property type="match status" value="1"/>
</dbReference>
<dbReference type="Proteomes" id="UP000266841">
    <property type="component" value="Unassembled WGS sequence"/>
</dbReference>
<dbReference type="AlphaFoldDB" id="K0T060"/>
<evidence type="ECO:0000313" key="3">
    <source>
        <dbReference type="EMBL" id="EJK66651.1"/>
    </source>
</evidence>
<accession>K0T060</accession>
<feature type="coiled-coil region" evidence="1">
    <location>
        <begin position="221"/>
        <end position="276"/>
    </location>
</feature>
<feature type="region of interest" description="Disordered" evidence="2">
    <location>
        <begin position="440"/>
        <end position="490"/>
    </location>
</feature>